<organism evidence="1 2">
    <name type="scientific">Acinetobacter indicus</name>
    <dbReference type="NCBI Taxonomy" id="756892"/>
    <lineage>
        <taxon>Bacteria</taxon>
        <taxon>Pseudomonadati</taxon>
        <taxon>Pseudomonadota</taxon>
        <taxon>Gammaproteobacteria</taxon>
        <taxon>Moraxellales</taxon>
        <taxon>Moraxellaceae</taxon>
        <taxon>Acinetobacter</taxon>
    </lineage>
</organism>
<evidence type="ECO:0000313" key="2">
    <source>
        <dbReference type="Proteomes" id="UP000503440"/>
    </source>
</evidence>
<sequence>MVELTLYFQSYIIKMMVFLRFYRKIAYNSPRRQKPGSGCWFLARFLSFTVLWHDFKMYSASPDKSLLV</sequence>
<dbReference type="EMBL" id="CP044455">
    <property type="protein sequence ID" value="QIC69179.1"/>
    <property type="molecule type" value="Genomic_DNA"/>
</dbReference>
<gene>
    <name evidence="1" type="ORF">FSC09_01465</name>
</gene>
<dbReference type="RefSeq" id="WP_127800910.1">
    <property type="nucleotide sequence ID" value="NZ_CP044450.1"/>
</dbReference>
<protein>
    <submittedName>
        <fullName evidence="1">Uncharacterized protein</fullName>
    </submittedName>
</protein>
<dbReference type="Proteomes" id="UP000503440">
    <property type="component" value="Chromosome"/>
</dbReference>
<name>A0A6C0XZ58_9GAMM</name>
<proteinExistence type="predicted"/>
<dbReference type="AlphaFoldDB" id="A0A6C0XZ58"/>
<accession>A0A6C0XZ58</accession>
<reference evidence="1 2" key="1">
    <citation type="submission" date="2019-09" db="EMBL/GenBank/DDBJ databases">
        <title>Non-baumannii Acinetobacter spp. carrying blaNDM-1 isolated in China.</title>
        <authorList>
            <person name="Cui C."/>
            <person name="Chen C."/>
            <person name="Sun J."/>
            <person name="Liu Y."/>
        </authorList>
    </citation>
    <scope>NUCLEOTIDE SEQUENCE [LARGE SCALE GENOMIC DNA]</scope>
    <source>
        <strain evidence="1 2">B18</strain>
    </source>
</reference>
<evidence type="ECO:0000313" key="1">
    <source>
        <dbReference type="EMBL" id="QIC69179.1"/>
    </source>
</evidence>